<dbReference type="EMBL" id="VSSQ01055963">
    <property type="protein sequence ID" value="MPN09841.1"/>
    <property type="molecule type" value="Genomic_DNA"/>
</dbReference>
<dbReference type="GO" id="GO:0003985">
    <property type="term" value="F:acetyl-CoA C-acetyltransferase activity"/>
    <property type="evidence" value="ECO:0007669"/>
    <property type="project" value="UniProtKB-EC"/>
</dbReference>
<dbReference type="PANTHER" id="PTHR43853:SF21">
    <property type="entry name" value="STEROID 3-KETOACYL-COA THIOLASE"/>
    <property type="match status" value="1"/>
</dbReference>
<dbReference type="EC" id="2.3.1.9" evidence="3"/>
<name>A0A645F6E8_9ZZZZ</name>
<dbReference type="AlphaFoldDB" id="A0A645F6E8"/>
<dbReference type="PANTHER" id="PTHR43853">
    <property type="entry name" value="3-KETOACYL-COA THIOLASE, PEROXISOMAL"/>
    <property type="match status" value="1"/>
</dbReference>
<gene>
    <name evidence="3" type="ORF">SDC9_157133</name>
</gene>
<dbReference type="Gene3D" id="3.40.47.10">
    <property type="match status" value="1"/>
</dbReference>
<dbReference type="GO" id="GO:0010124">
    <property type="term" value="P:phenylacetate catabolic process"/>
    <property type="evidence" value="ECO:0007669"/>
    <property type="project" value="TreeGrafter"/>
</dbReference>
<dbReference type="InterPro" id="IPR020610">
    <property type="entry name" value="Thiolase_AS"/>
</dbReference>
<dbReference type="Pfam" id="PF02803">
    <property type="entry name" value="Thiolase_C"/>
    <property type="match status" value="1"/>
</dbReference>
<keyword evidence="1" id="KW-0812">Transmembrane</keyword>
<dbReference type="PROSITE" id="PS00099">
    <property type="entry name" value="THIOLASE_3"/>
    <property type="match status" value="1"/>
</dbReference>
<dbReference type="PROSITE" id="PS00737">
    <property type="entry name" value="THIOLASE_2"/>
    <property type="match status" value="1"/>
</dbReference>
<accession>A0A645F6E8</accession>
<evidence type="ECO:0000313" key="3">
    <source>
        <dbReference type="EMBL" id="MPN09841.1"/>
    </source>
</evidence>
<evidence type="ECO:0000259" key="2">
    <source>
        <dbReference type="Pfam" id="PF02803"/>
    </source>
</evidence>
<comment type="caution">
    <text evidence="3">The sequence shown here is derived from an EMBL/GenBank/DDBJ whole genome shotgun (WGS) entry which is preliminary data.</text>
</comment>
<feature type="transmembrane region" description="Helical" evidence="1">
    <location>
        <begin position="91"/>
        <end position="110"/>
    </location>
</feature>
<keyword evidence="3" id="KW-0808">Transferase</keyword>
<feature type="domain" description="Thiolase C-terminal" evidence="2">
    <location>
        <begin position="1"/>
        <end position="111"/>
    </location>
</feature>
<reference evidence="3" key="1">
    <citation type="submission" date="2019-08" db="EMBL/GenBank/DDBJ databases">
        <authorList>
            <person name="Kucharzyk K."/>
            <person name="Murdoch R.W."/>
            <person name="Higgins S."/>
            <person name="Loffler F."/>
        </authorList>
    </citation>
    <scope>NUCLEOTIDE SEQUENCE</scope>
</reference>
<keyword evidence="1" id="KW-1133">Transmembrane helix</keyword>
<dbReference type="InterPro" id="IPR016039">
    <property type="entry name" value="Thiolase-like"/>
</dbReference>
<dbReference type="SUPFAM" id="SSF53901">
    <property type="entry name" value="Thiolase-like"/>
    <property type="match status" value="1"/>
</dbReference>
<keyword evidence="1" id="KW-0472">Membrane</keyword>
<sequence>MGLGPVKAVIKALEQAGMSLRDVDLMELNEAFAAQSVGCIREWSVHYGMTEEEILEKTNVNGGAIALGHPVAASGARILVTLMHELKKRKLTYGLATLCVGGGMGTAVVIKSC</sequence>
<dbReference type="InterPro" id="IPR020617">
    <property type="entry name" value="Thiolase_C"/>
</dbReference>
<dbReference type="InterPro" id="IPR050215">
    <property type="entry name" value="Thiolase-like_sf_Thiolase"/>
</dbReference>
<evidence type="ECO:0000256" key="1">
    <source>
        <dbReference type="SAM" id="Phobius"/>
    </source>
</evidence>
<dbReference type="InterPro" id="IPR020613">
    <property type="entry name" value="Thiolase_CS"/>
</dbReference>
<keyword evidence="3" id="KW-0012">Acyltransferase</keyword>
<protein>
    <submittedName>
        <fullName evidence="3">Acetyl-CoA acetyltransferase</fullName>
        <ecNumber evidence="3">2.3.1.9</ecNumber>
    </submittedName>
</protein>
<dbReference type="GO" id="GO:0006635">
    <property type="term" value="P:fatty acid beta-oxidation"/>
    <property type="evidence" value="ECO:0007669"/>
    <property type="project" value="TreeGrafter"/>
</dbReference>
<proteinExistence type="predicted"/>
<organism evidence="3">
    <name type="scientific">bioreactor metagenome</name>
    <dbReference type="NCBI Taxonomy" id="1076179"/>
    <lineage>
        <taxon>unclassified sequences</taxon>
        <taxon>metagenomes</taxon>
        <taxon>ecological metagenomes</taxon>
    </lineage>
</organism>